<protein>
    <submittedName>
        <fullName evidence="1">Uncharacterized protein</fullName>
    </submittedName>
</protein>
<reference evidence="1 2" key="1">
    <citation type="submission" date="2016-11" db="EMBL/GenBank/DDBJ databases">
        <authorList>
            <person name="Brown T."/>
            <person name="Davidson K."/>
            <person name="Doll Z."/>
            <person name="Jansson R."/>
            <person name="Janyszek T."/>
            <person name="Lwin C."/>
            <person name="Patil S."/>
            <person name="Piper J."/>
            <person name="Rajendiran N."/>
            <person name="Rittenhouse N.L."/>
            <person name="Younker T.P."/>
            <person name="Zhang J."/>
            <person name="Garlena R.A."/>
            <person name="Russell D.A."/>
            <person name="Pope W.H."/>
            <person name="Jacobs-Sera D."/>
            <person name="Hatfull G.F."/>
        </authorList>
    </citation>
    <scope>NUCLEOTIDE SEQUENCE [LARGE SCALE GENOMIC DNA]</scope>
</reference>
<evidence type="ECO:0000313" key="1">
    <source>
        <dbReference type="EMBL" id="APQ42215.1"/>
    </source>
</evidence>
<dbReference type="GeneID" id="63210675"/>
<dbReference type="Proteomes" id="UP000225965">
    <property type="component" value="Segment"/>
</dbReference>
<gene>
    <name evidence="1" type="primary">133</name>
    <name evidence="1" type="ORF">PBI_MRMAGOO_133</name>
</gene>
<keyword evidence="2" id="KW-1185">Reference proteome</keyword>
<accession>A0A1L6BYQ2</accession>
<evidence type="ECO:0000313" key="2">
    <source>
        <dbReference type="Proteomes" id="UP000225965"/>
    </source>
</evidence>
<name>A0A1L6BYQ2_9CAUD</name>
<dbReference type="EMBL" id="KY223999">
    <property type="protein sequence ID" value="APQ42215.1"/>
    <property type="molecule type" value="Genomic_DNA"/>
</dbReference>
<dbReference type="RefSeq" id="YP_010014018.1">
    <property type="nucleotide sequence ID" value="NC_053515.1"/>
</dbReference>
<proteinExistence type="predicted"/>
<organism evidence="1 2">
    <name type="scientific">Mycobacterium phage MrMagoo</name>
    <dbReference type="NCBI Taxonomy" id="1927020"/>
    <lineage>
        <taxon>Viruses</taxon>
        <taxon>Duplodnaviria</taxon>
        <taxon>Heunggongvirae</taxon>
        <taxon>Uroviricota</taxon>
        <taxon>Caudoviricetes</taxon>
        <taxon>Vilmaviridae</taxon>
        <taxon>Mclasvirinae</taxon>
        <taxon>Reyvirus</taxon>
        <taxon>Reyvirus mrmagoo</taxon>
    </lineage>
</organism>
<sequence>MAEVARITLQRQRTKCLGLNLDYYKTEEERLKRFWFSASDDNDYSHEQWRVIDVDNFVAVPPLRDHSLSTCYARITEERVAVINSEIS</sequence>
<dbReference type="KEGG" id="vg:63210675"/>